<keyword evidence="2" id="KW-1185">Reference proteome</keyword>
<name>A0ACC3S3B0_9PEZI</name>
<evidence type="ECO:0000313" key="2">
    <source>
        <dbReference type="Proteomes" id="UP001320706"/>
    </source>
</evidence>
<protein>
    <submittedName>
        <fullName evidence="1">Uncharacterized protein</fullName>
    </submittedName>
</protein>
<organism evidence="1 2">
    <name type="scientific">Zalaria obscura</name>
    <dbReference type="NCBI Taxonomy" id="2024903"/>
    <lineage>
        <taxon>Eukaryota</taxon>
        <taxon>Fungi</taxon>
        <taxon>Dikarya</taxon>
        <taxon>Ascomycota</taxon>
        <taxon>Pezizomycotina</taxon>
        <taxon>Dothideomycetes</taxon>
        <taxon>Dothideomycetidae</taxon>
        <taxon>Dothideales</taxon>
        <taxon>Zalariaceae</taxon>
        <taxon>Zalaria</taxon>
    </lineage>
</organism>
<proteinExistence type="predicted"/>
<reference evidence="1" key="1">
    <citation type="submission" date="2024-02" db="EMBL/GenBank/DDBJ databases">
        <title>Metagenome Assembled Genome of Zalaria obscura JY119.</title>
        <authorList>
            <person name="Vighnesh L."/>
            <person name="Jagadeeshwari U."/>
            <person name="Venkata Ramana C."/>
            <person name="Sasikala C."/>
        </authorList>
    </citation>
    <scope>NUCLEOTIDE SEQUENCE</scope>
    <source>
        <strain evidence="1">JY119</strain>
    </source>
</reference>
<evidence type="ECO:0000313" key="1">
    <source>
        <dbReference type="EMBL" id="KAK8192531.1"/>
    </source>
</evidence>
<gene>
    <name evidence="1" type="ORF">M8818_007701</name>
</gene>
<comment type="caution">
    <text evidence="1">The sequence shown here is derived from an EMBL/GenBank/DDBJ whole genome shotgun (WGS) entry which is preliminary data.</text>
</comment>
<sequence length="395" mass="42609">MFWVYCALAFMFSAGIYLALWSTTTFTISRMTPVWIFPAYPLLVIGPHAGVLSGKLLGTRGLDVIIGGFIFQGIGFMVALMIYAAFIYRLMTQKLPTESVRPGMFISVGPSGFTIAGIINMGQVIPDVIPADFMGVGEVAGTISLVVANWMGLWLWGLAIFFFTVSVGAHWSCVGHGKMHFAMTWYSFIFPNTALITATFSVGKALKARPIQIVGCVMTCLLILTWFFVFYNMIRAVVQKEILWPQKQEDRDEGGWKTEVREAMEGQRRDAQRNAQQGEPGQIDVEPESPEIVPRLPRSRSDPPGVSTTIAYPKLPSPSNSAMLMSGARFIATGSEVCSPEPASSGATVPGAPDFSSHVEAANSTTASASASTSVSASLHSLAHASCGFPHTGQS</sequence>
<accession>A0ACC3S3B0</accession>
<dbReference type="Proteomes" id="UP001320706">
    <property type="component" value="Unassembled WGS sequence"/>
</dbReference>
<dbReference type="EMBL" id="JAMKPW020000044">
    <property type="protein sequence ID" value="KAK8192531.1"/>
    <property type="molecule type" value="Genomic_DNA"/>
</dbReference>